<dbReference type="Gene3D" id="4.10.240.10">
    <property type="entry name" value="Zn(2)-C6 fungal-type DNA-binding domain"/>
    <property type="match status" value="1"/>
</dbReference>
<dbReference type="STRING" id="857342.A0A2T3BDY4"/>
<dbReference type="InParanoid" id="A0A2T3BDY4"/>
<evidence type="ECO:0000256" key="2">
    <source>
        <dbReference type="ARBA" id="ARBA00023242"/>
    </source>
</evidence>
<dbReference type="GeneID" id="36577595"/>
<dbReference type="GO" id="GO:0008270">
    <property type="term" value="F:zinc ion binding"/>
    <property type="evidence" value="ECO:0007669"/>
    <property type="project" value="InterPro"/>
</dbReference>
<dbReference type="PROSITE" id="PS00463">
    <property type="entry name" value="ZN2_CY6_FUNGAL_1"/>
    <property type="match status" value="1"/>
</dbReference>
<dbReference type="GO" id="GO:0000981">
    <property type="term" value="F:DNA-binding transcription factor activity, RNA polymerase II-specific"/>
    <property type="evidence" value="ECO:0007669"/>
    <property type="project" value="InterPro"/>
</dbReference>
<dbReference type="OrthoDB" id="4159781at2759"/>
<evidence type="ECO:0000259" key="3">
    <source>
        <dbReference type="PROSITE" id="PS50048"/>
    </source>
</evidence>
<dbReference type="PROSITE" id="PS50048">
    <property type="entry name" value="ZN2_CY6_FUNGAL_2"/>
    <property type="match status" value="1"/>
</dbReference>
<keyword evidence="2" id="KW-0539">Nucleus</keyword>
<sequence length="80" mass="8857">RTRNRVSRACLPCHSAKRKCNKARPCSQCLKRQITSNCIYESVTDADLEALEAADPGLLSENQVLRSRVGELETAIAALR</sequence>
<proteinExistence type="predicted"/>
<dbReference type="Proteomes" id="UP000241818">
    <property type="component" value="Unassembled WGS sequence"/>
</dbReference>
<dbReference type="EMBL" id="KZ679006">
    <property type="protein sequence ID" value="PSS27617.1"/>
    <property type="molecule type" value="Genomic_DNA"/>
</dbReference>
<feature type="non-terminal residue" evidence="4">
    <location>
        <position position="1"/>
    </location>
</feature>
<name>A0A2T3BDY4_AMORE</name>
<keyword evidence="5" id="KW-1185">Reference proteome</keyword>
<dbReference type="CDD" id="cd00067">
    <property type="entry name" value="GAL4"/>
    <property type="match status" value="1"/>
</dbReference>
<accession>A0A2T3BDY4</accession>
<dbReference type="AlphaFoldDB" id="A0A2T3BDY4"/>
<dbReference type="GO" id="GO:0005634">
    <property type="term" value="C:nucleus"/>
    <property type="evidence" value="ECO:0007669"/>
    <property type="project" value="UniProtKB-SubCell"/>
</dbReference>
<dbReference type="InterPro" id="IPR001138">
    <property type="entry name" value="Zn2Cys6_DnaBD"/>
</dbReference>
<dbReference type="PANTHER" id="PTHR31001">
    <property type="entry name" value="UNCHARACTERIZED TRANSCRIPTIONAL REGULATORY PROTEIN"/>
    <property type="match status" value="1"/>
</dbReference>
<protein>
    <recommendedName>
        <fullName evidence="3">Zn(2)-C6 fungal-type domain-containing protein</fullName>
    </recommendedName>
</protein>
<dbReference type="SUPFAM" id="SSF57701">
    <property type="entry name" value="Zn2/Cys6 DNA-binding domain"/>
    <property type="match status" value="1"/>
</dbReference>
<evidence type="ECO:0000256" key="1">
    <source>
        <dbReference type="ARBA" id="ARBA00004123"/>
    </source>
</evidence>
<evidence type="ECO:0000313" key="5">
    <source>
        <dbReference type="Proteomes" id="UP000241818"/>
    </source>
</evidence>
<reference evidence="4 5" key="1">
    <citation type="journal article" date="2018" name="New Phytol.">
        <title>Comparative genomics and transcriptomics depict ericoid mycorrhizal fungi as versatile saprotrophs and plant mutualists.</title>
        <authorList>
            <person name="Martino E."/>
            <person name="Morin E."/>
            <person name="Grelet G.A."/>
            <person name="Kuo A."/>
            <person name="Kohler A."/>
            <person name="Daghino S."/>
            <person name="Barry K.W."/>
            <person name="Cichocki N."/>
            <person name="Clum A."/>
            <person name="Dockter R.B."/>
            <person name="Hainaut M."/>
            <person name="Kuo R.C."/>
            <person name="LaButti K."/>
            <person name="Lindahl B.D."/>
            <person name="Lindquist E.A."/>
            <person name="Lipzen A."/>
            <person name="Khouja H.R."/>
            <person name="Magnuson J."/>
            <person name="Murat C."/>
            <person name="Ohm R.A."/>
            <person name="Singer S.W."/>
            <person name="Spatafora J.W."/>
            <person name="Wang M."/>
            <person name="Veneault-Fourrey C."/>
            <person name="Henrissat B."/>
            <person name="Grigoriev I.V."/>
            <person name="Martin F.M."/>
            <person name="Perotto S."/>
        </authorList>
    </citation>
    <scope>NUCLEOTIDE SEQUENCE [LARGE SCALE GENOMIC DNA]</scope>
    <source>
        <strain evidence="4 5">ATCC 22711</strain>
    </source>
</reference>
<dbReference type="PANTHER" id="PTHR31001:SF81">
    <property type="entry name" value="ZN(II)2CYS6 TRANSCRIPTION FACTOR"/>
    <property type="match status" value="1"/>
</dbReference>
<feature type="non-terminal residue" evidence="4">
    <location>
        <position position="80"/>
    </location>
</feature>
<dbReference type="Pfam" id="PF00172">
    <property type="entry name" value="Zn_clus"/>
    <property type="match status" value="1"/>
</dbReference>
<dbReference type="InterPro" id="IPR036864">
    <property type="entry name" value="Zn2-C6_fun-type_DNA-bd_sf"/>
</dbReference>
<evidence type="ECO:0000313" key="4">
    <source>
        <dbReference type="EMBL" id="PSS27617.1"/>
    </source>
</evidence>
<dbReference type="InterPro" id="IPR050613">
    <property type="entry name" value="Sec_Metabolite_Reg"/>
</dbReference>
<dbReference type="RefSeq" id="XP_024725142.1">
    <property type="nucleotide sequence ID" value="XM_024869514.1"/>
</dbReference>
<comment type="subcellular location">
    <subcellularLocation>
        <location evidence="1">Nucleus</location>
    </subcellularLocation>
</comment>
<gene>
    <name evidence="4" type="ORF">M430DRAFT_71553</name>
</gene>
<organism evidence="4 5">
    <name type="scientific">Amorphotheca resinae ATCC 22711</name>
    <dbReference type="NCBI Taxonomy" id="857342"/>
    <lineage>
        <taxon>Eukaryota</taxon>
        <taxon>Fungi</taxon>
        <taxon>Dikarya</taxon>
        <taxon>Ascomycota</taxon>
        <taxon>Pezizomycotina</taxon>
        <taxon>Leotiomycetes</taxon>
        <taxon>Helotiales</taxon>
        <taxon>Amorphothecaceae</taxon>
        <taxon>Amorphotheca</taxon>
    </lineage>
</organism>
<dbReference type="SMART" id="SM00066">
    <property type="entry name" value="GAL4"/>
    <property type="match status" value="1"/>
</dbReference>
<feature type="domain" description="Zn(2)-C6 fungal-type" evidence="3">
    <location>
        <begin position="9"/>
        <end position="40"/>
    </location>
</feature>